<name>A0ACC3TEY9_9ASCO</name>
<reference evidence="2" key="1">
    <citation type="journal article" date="2024" name="Front. Bioeng. Biotechnol.">
        <title>Genome-scale model development and genomic sequencing of the oleaginous clade Lipomyces.</title>
        <authorList>
            <person name="Czajka J.J."/>
            <person name="Han Y."/>
            <person name="Kim J."/>
            <person name="Mondo S.J."/>
            <person name="Hofstad B.A."/>
            <person name="Robles A."/>
            <person name="Haridas S."/>
            <person name="Riley R."/>
            <person name="LaButti K."/>
            <person name="Pangilinan J."/>
            <person name="Andreopoulos W."/>
            <person name="Lipzen A."/>
            <person name="Yan J."/>
            <person name="Wang M."/>
            <person name="Ng V."/>
            <person name="Grigoriev I.V."/>
            <person name="Spatafora J.W."/>
            <person name="Magnuson J.K."/>
            <person name="Baker S.E."/>
            <person name="Pomraning K.R."/>
        </authorList>
    </citation>
    <scope>NUCLEOTIDE SEQUENCE [LARGE SCALE GENOMIC DNA]</scope>
    <source>
        <strain evidence="2">CBS 10300</strain>
    </source>
</reference>
<sequence>MPHRVPSDPTLPPPPPPSSSSSSPPVASATSTEPSQPLARSTSVGGATRRPKPHVIAACSNCKKAHLACDVGRPCQRCINLGKQDTCVDVRHKKRGRPRLRNDLPVVRNRSSSASTSASTSPVTTFSVATAAPPPPPGPEYRIPPQLYSRPTPPTPLSTRPPGDLYVVMRANRDLQVLQMSQALRRRTPVPATLGDVLAPDPAREERISRALHSLTQSADESAAATEILTTTPLADLVAPVVPGAAAAAGLSPATARQISADRACVVFYVRDTIRGMTVEYVVVRIIDSAAPAPLRRGFGLDDILG</sequence>
<evidence type="ECO:0000313" key="2">
    <source>
        <dbReference type="Proteomes" id="UP001489719"/>
    </source>
</evidence>
<organism evidence="1 2">
    <name type="scientific">Lipomyces orientalis</name>
    <dbReference type="NCBI Taxonomy" id="1233043"/>
    <lineage>
        <taxon>Eukaryota</taxon>
        <taxon>Fungi</taxon>
        <taxon>Dikarya</taxon>
        <taxon>Ascomycota</taxon>
        <taxon>Saccharomycotina</taxon>
        <taxon>Lipomycetes</taxon>
        <taxon>Lipomycetales</taxon>
        <taxon>Lipomycetaceae</taxon>
        <taxon>Lipomyces</taxon>
    </lineage>
</organism>
<comment type="caution">
    <text evidence="1">The sequence shown here is derived from an EMBL/GenBank/DDBJ whole genome shotgun (WGS) entry which is preliminary data.</text>
</comment>
<accession>A0ACC3TEY9</accession>
<dbReference type="Proteomes" id="UP001489719">
    <property type="component" value="Unassembled WGS sequence"/>
</dbReference>
<proteinExistence type="predicted"/>
<protein>
    <submittedName>
        <fullName evidence="1">Uncharacterized protein</fullName>
    </submittedName>
</protein>
<keyword evidence="2" id="KW-1185">Reference proteome</keyword>
<dbReference type="EMBL" id="MU970187">
    <property type="protein sequence ID" value="KAK9319437.1"/>
    <property type="molecule type" value="Genomic_DNA"/>
</dbReference>
<gene>
    <name evidence="1" type="ORF">V1517DRAFT_332577</name>
</gene>
<evidence type="ECO:0000313" key="1">
    <source>
        <dbReference type="EMBL" id="KAK9319437.1"/>
    </source>
</evidence>